<protein>
    <submittedName>
        <fullName evidence="3">Uncharacterized protein</fullName>
    </submittedName>
</protein>
<dbReference type="Gene3D" id="1.20.1250.20">
    <property type="entry name" value="MFS general substrate transporter like domains"/>
    <property type="match status" value="2"/>
</dbReference>
<comment type="similarity">
    <text evidence="1">Belongs to the major facilitator superfamily.</text>
</comment>
<dbReference type="PANTHER" id="PTHR11328:SF49">
    <property type="entry name" value="MAJOR FACILITATOR SUPERFAMILY DOMAIN-CONTAINING PROTEIN 12-LIKE PROTEIN"/>
    <property type="match status" value="1"/>
</dbReference>
<evidence type="ECO:0000313" key="3">
    <source>
        <dbReference type="EMBL" id="CAG9801011.1"/>
    </source>
</evidence>
<feature type="transmembrane region" description="Helical" evidence="2">
    <location>
        <begin position="307"/>
        <end position="327"/>
    </location>
</feature>
<dbReference type="SUPFAM" id="SSF103473">
    <property type="entry name" value="MFS general substrate transporter"/>
    <property type="match status" value="1"/>
</dbReference>
<feature type="transmembrane region" description="Helical" evidence="2">
    <location>
        <begin position="334"/>
        <end position="353"/>
    </location>
</feature>
<dbReference type="EMBL" id="OU895877">
    <property type="protein sequence ID" value="CAG9801011.1"/>
    <property type="molecule type" value="Genomic_DNA"/>
</dbReference>
<dbReference type="GO" id="GO:0015293">
    <property type="term" value="F:symporter activity"/>
    <property type="evidence" value="ECO:0007669"/>
    <property type="project" value="InterPro"/>
</dbReference>
<dbReference type="OrthoDB" id="1730117at2759"/>
<feature type="transmembrane region" description="Helical" evidence="2">
    <location>
        <begin position="396"/>
        <end position="420"/>
    </location>
</feature>
<keyword evidence="2" id="KW-1133">Transmembrane helix</keyword>
<evidence type="ECO:0000313" key="4">
    <source>
        <dbReference type="Proteomes" id="UP001153620"/>
    </source>
</evidence>
<dbReference type="GO" id="GO:0005886">
    <property type="term" value="C:plasma membrane"/>
    <property type="evidence" value="ECO:0007669"/>
    <property type="project" value="TreeGrafter"/>
</dbReference>
<organism evidence="3 4">
    <name type="scientific">Chironomus riparius</name>
    <dbReference type="NCBI Taxonomy" id="315576"/>
    <lineage>
        <taxon>Eukaryota</taxon>
        <taxon>Metazoa</taxon>
        <taxon>Ecdysozoa</taxon>
        <taxon>Arthropoda</taxon>
        <taxon>Hexapoda</taxon>
        <taxon>Insecta</taxon>
        <taxon>Pterygota</taxon>
        <taxon>Neoptera</taxon>
        <taxon>Endopterygota</taxon>
        <taxon>Diptera</taxon>
        <taxon>Nematocera</taxon>
        <taxon>Chironomoidea</taxon>
        <taxon>Chironomidae</taxon>
        <taxon>Chironominae</taxon>
        <taxon>Chironomus</taxon>
    </lineage>
</organism>
<feature type="transmembrane region" description="Helical" evidence="2">
    <location>
        <begin position="64"/>
        <end position="85"/>
    </location>
</feature>
<evidence type="ECO:0000256" key="1">
    <source>
        <dbReference type="ARBA" id="ARBA00008335"/>
    </source>
</evidence>
<reference evidence="3" key="2">
    <citation type="submission" date="2022-10" db="EMBL/GenBank/DDBJ databases">
        <authorList>
            <consortium name="ENA_rothamsted_submissions"/>
            <consortium name="culmorum"/>
            <person name="King R."/>
        </authorList>
    </citation>
    <scope>NUCLEOTIDE SEQUENCE</scope>
</reference>
<dbReference type="AlphaFoldDB" id="A0A9N9WR72"/>
<dbReference type="GO" id="GO:0008643">
    <property type="term" value="P:carbohydrate transport"/>
    <property type="evidence" value="ECO:0007669"/>
    <property type="project" value="InterPro"/>
</dbReference>
<keyword evidence="4" id="KW-1185">Reference proteome</keyword>
<feature type="transmembrane region" description="Helical" evidence="2">
    <location>
        <begin position="120"/>
        <end position="143"/>
    </location>
</feature>
<keyword evidence="2" id="KW-0812">Transmembrane</keyword>
<feature type="transmembrane region" description="Helical" evidence="2">
    <location>
        <begin position="266"/>
        <end position="287"/>
    </location>
</feature>
<feature type="transmembrane region" description="Helical" evidence="2">
    <location>
        <begin position="359"/>
        <end position="384"/>
    </location>
</feature>
<reference evidence="3" key="1">
    <citation type="submission" date="2022-01" db="EMBL/GenBank/DDBJ databases">
        <authorList>
            <person name="King R."/>
        </authorList>
    </citation>
    <scope>NUCLEOTIDE SEQUENCE</scope>
</reference>
<feature type="transmembrane region" description="Helical" evidence="2">
    <location>
        <begin position="37"/>
        <end position="58"/>
    </location>
</feature>
<accession>A0A9N9WR72</accession>
<dbReference type="InterPro" id="IPR036259">
    <property type="entry name" value="MFS_trans_sf"/>
</dbReference>
<feature type="transmembrane region" description="Helical" evidence="2">
    <location>
        <begin position="164"/>
        <end position="186"/>
    </location>
</feature>
<evidence type="ECO:0000256" key="2">
    <source>
        <dbReference type="SAM" id="Phobius"/>
    </source>
</evidence>
<dbReference type="Proteomes" id="UP001153620">
    <property type="component" value="Chromosome 1"/>
</dbReference>
<feature type="transmembrane region" description="Helical" evidence="2">
    <location>
        <begin position="206"/>
        <end position="225"/>
    </location>
</feature>
<gene>
    <name evidence="3" type="ORF">CHIRRI_LOCUS3948</name>
</gene>
<keyword evidence="2" id="KW-0472">Membrane</keyword>
<dbReference type="InterPro" id="IPR039672">
    <property type="entry name" value="MFS_2"/>
</dbReference>
<dbReference type="Pfam" id="PF13347">
    <property type="entry name" value="MFS_2"/>
    <property type="match status" value="1"/>
</dbReference>
<sequence length="451" mass="50420">MSKENPQKQKSDEISNNNIDESKLSTLTKIGYGCGHVLNDLFATVWFSYTLLFLKYVVLMPTEAGSFMMLGQLTDAFFSAIVGFLTDLYGTKRNWHFIGSIIVCLSFPMIFVMQRDVLPYWAKIFYFSAVIALFQCGWATVQISHLSIIPEYSNSEKERSELNAVRFSMSILSNITVFVIAFVFLHIRDKHADEIGPGDFDKFRNITLLLTLIGIVATILFYVSLSYGKYSERIKEKNALPLNSVEDLSGKKTSIRIMNVLTNIELYKVAFVYTFSRLFLLICIIYIPIWLNELMKLKTGQTIENIAIIPLTFFASSFVVAVLLKFINQNISQNIIYSIGSLISIFGCIIIALPIDIKVIELLGIATLLGAGSSITQVSSMCIVSNFIGSKCENGGLVYSIVTVCDKIFSGIIIFIIEIIGKQSSYYTGVLAINGIMPVLGLLVLFSIRKL</sequence>
<proteinExistence type="inferred from homology"/>
<feature type="transmembrane region" description="Helical" evidence="2">
    <location>
        <begin position="97"/>
        <end position="114"/>
    </location>
</feature>
<dbReference type="PANTHER" id="PTHR11328">
    <property type="entry name" value="MAJOR FACILITATOR SUPERFAMILY DOMAIN-CONTAINING PROTEIN"/>
    <property type="match status" value="1"/>
</dbReference>
<name>A0A9N9WR72_9DIPT</name>
<feature type="transmembrane region" description="Helical" evidence="2">
    <location>
        <begin position="426"/>
        <end position="448"/>
    </location>
</feature>